<dbReference type="EMBL" id="CM001377">
    <property type="protein sequence ID" value="EHM10332.1"/>
    <property type="molecule type" value="Genomic_DNA"/>
</dbReference>
<reference evidence="3 4" key="1">
    <citation type="submission" date="2011-10" db="EMBL/GenBank/DDBJ databases">
        <title>The Noncontiguous Finished genome of Thermanaerovibrio velox DSM 12556.</title>
        <authorList>
            <consortium name="US DOE Joint Genome Institute (JGI-PGF)"/>
            <person name="Lucas S."/>
            <person name="Copeland A."/>
            <person name="Lapidus A."/>
            <person name="Glavina del Rio T."/>
            <person name="Dalin E."/>
            <person name="Tice H."/>
            <person name="Bruce D."/>
            <person name="Goodwin L."/>
            <person name="Pitluck S."/>
            <person name="Peters L."/>
            <person name="Mikhailova N."/>
            <person name="Teshima H."/>
            <person name="Kyrpides N."/>
            <person name="Mavromatis K."/>
            <person name="Ivanova N."/>
            <person name="Markowitz V."/>
            <person name="Cheng J.-F."/>
            <person name="Hugenholtz P."/>
            <person name="Woyke T."/>
            <person name="Wu D."/>
            <person name="Spring S."/>
            <person name="Brambilla E.-M."/>
            <person name="Klenk H.-P."/>
            <person name="Eisen J.A."/>
        </authorList>
    </citation>
    <scope>NUCLEOTIDE SEQUENCE [LARGE SCALE GENOMIC DNA]</scope>
    <source>
        <strain evidence="3 4">DSM 12556</strain>
    </source>
</reference>
<sequence length="358" mass="38829">MVSLKTVRELFEPANLGGIPLTCRFVASAITPEVFGRWPSERALRFYRSLGAGGAGAVITGSFYVDRLGADESHGDQFVGFVERLSGLLKDFDCPLVVQLGHSSHRLHNVPQLMGPRGPYPHETDPYEVTQAFGRFSKKAFEAGASAVQIRCCHGSLLDSFLTMSEGLPPGLENPWDPAVMALDACLAHGPVWVKVGLGEDMPHGYGVDDGIRLGIELAKGGASLIEVTSGTFESRPPVGVLRIGVSSGESEAHLASPCRRLSETLRELGLSSHIMLSGSIRSIERSAELLEEGICSAVSMGRPFIAEPDLVNRWREDDRRPSACFSCNACLAEGVEFVTCPVMREKEENFWNLRSPD</sequence>
<dbReference type="GO" id="GO:0016491">
    <property type="term" value="F:oxidoreductase activity"/>
    <property type="evidence" value="ECO:0007669"/>
    <property type="project" value="UniProtKB-KW"/>
</dbReference>
<proteinExistence type="predicted"/>
<keyword evidence="4" id="KW-1185">Reference proteome</keyword>
<keyword evidence="2" id="KW-0560">Oxidoreductase</keyword>
<dbReference type="STRING" id="926567.TheveDRAFT_1210"/>
<dbReference type="SUPFAM" id="SSF51395">
    <property type="entry name" value="FMN-linked oxidoreductases"/>
    <property type="match status" value="1"/>
</dbReference>
<accession>H0UMX7</accession>
<evidence type="ECO:0000313" key="4">
    <source>
        <dbReference type="Proteomes" id="UP000005730"/>
    </source>
</evidence>
<dbReference type="OrthoDB" id="9772736at2"/>
<evidence type="ECO:0000313" key="3">
    <source>
        <dbReference type="EMBL" id="EHM10332.1"/>
    </source>
</evidence>
<dbReference type="Proteomes" id="UP000005730">
    <property type="component" value="Chromosome"/>
</dbReference>
<dbReference type="InterPro" id="IPR013785">
    <property type="entry name" value="Aldolase_TIM"/>
</dbReference>
<dbReference type="AlphaFoldDB" id="H0UMX7"/>
<gene>
    <name evidence="3" type="ORF">TheveDRAFT_1210</name>
</gene>
<dbReference type="eggNOG" id="COG1902">
    <property type="taxonomic scope" value="Bacteria"/>
</dbReference>
<name>H0UMX7_9BACT</name>
<dbReference type="PANTHER" id="PTHR43656">
    <property type="entry name" value="BINDING OXIDOREDUCTASE, PUTATIVE (AFU_ORTHOLOGUE AFUA_2G08260)-RELATED"/>
    <property type="match status" value="1"/>
</dbReference>
<protein>
    <submittedName>
        <fullName evidence="3">NADH:flavin oxidoreductase</fullName>
    </submittedName>
</protein>
<dbReference type="HOGENOM" id="CLU_012153_2_3_0"/>
<organism evidence="3 4">
    <name type="scientific">Thermanaerovibrio velox DSM 12556</name>
    <dbReference type="NCBI Taxonomy" id="926567"/>
    <lineage>
        <taxon>Bacteria</taxon>
        <taxon>Thermotogati</taxon>
        <taxon>Synergistota</taxon>
        <taxon>Synergistia</taxon>
        <taxon>Synergistales</taxon>
        <taxon>Synergistaceae</taxon>
        <taxon>Thermanaerovibrio</taxon>
    </lineage>
</organism>
<dbReference type="RefSeq" id="WP_006583826.1">
    <property type="nucleotide sequence ID" value="NZ_CM001377.1"/>
</dbReference>
<dbReference type="Gene3D" id="3.20.20.70">
    <property type="entry name" value="Aldolase class I"/>
    <property type="match status" value="1"/>
</dbReference>
<dbReference type="InterPro" id="IPR051799">
    <property type="entry name" value="NADH_flavin_oxidoreductase"/>
</dbReference>
<evidence type="ECO:0000256" key="2">
    <source>
        <dbReference type="ARBA" id="ARBA00023002"/>
    </source>
</evidence>
<keyword evidence="1" id="KW-0285">Flavoprotein</keyword>
<dbReference type="PANTHER" id="PTHR43656:SF2">
    <property type="entry name" value="BINDING OXIDOREDUCTASE, PUTATIVE (AFU_ORTHOLOGUE AFUA_2G08260)-RELATED"/>
    <property type="match status" value="1"/>
</dbReference>
<evidence type="ECO:0000256" key="1">
    <source>
        <dbReference type="ARBA" id="ARBA00022630"/>
    </source>
</evidence>